<protein>
    <submittedName>
        <fullName evidence="2">Uncharacterized protein</fullName>
    </submittedName>
</protein>
<evidence type="ECO:0000313" key="2">
    <source>
        <dbReference type="RefSeq" id="XP_073795667.1"/>
    </source>
</evidence>
<dbReference type="RefSeq" id="XP_073795667.1">
    <property type="nucleotide sequence ID" value="XM_073939566.1"/>
</dbReference>
<sequence length="1179" mass="135889">MSEIRSQDLASYHIRLHDTMDDIVSFARQIGGDGSVINLCLRTPTLKSDVNAVLTPGNNYDVNLFTDQIAKILQSDDKLSDNETVEIEAEVVMNRLGGGGVRRKLTDLAFDQVIKRKKTSLFIPTNISNKLCFSICIAHFLDPQLPECELENRASIIHNKVGLAIQDKVGFHDIAKFENMLDIKIVVFYRTNNGVLQTYVNNNEPHDKTVYLYLQDEHYYMILNLKSFIGASYVCEFCYKGYTSVRNHQCKHVCNVCFDGECYKHPKKIIHCSDCLRYCKSSYCYDAHKKPVLEGEKVPCDVIKYCKKCNRRYDKKKSKHICAPNRCDACREELVPGGEHECFIKTVPLKDPQNKYIFYDFETRYENARHVPNFVCAITFCGERFVAGGSDCVKKMIDHFRKPKYEGYCFIAHNASGFDSFLILEYFCKAGLQMDIIMKGCKLIFMFDVSFKQRYIDSISFIPMALSKMPAALNLNTTEKGYFPHHFNRLENENYVGPYPDKKYYGYENLSEKDQAKFDAWYATTSGEVFDFKEQLCQYGVNDVVLLREACMTYRESFIECTQIDPFSYTTLPSCCMGIFKTHYLKDHTIALTHDNAYIRQNKTFSSVSIEWLEYLKKTRNVDIHHALNHGEMQIGKYFLDGYYEQGDSRYGLDFLGCLFHAHQCRYEPHKLHPMSGVPFGVLRRQVDEKIEILQNAYGLKVEIIWECEWSKMKQTDPSVIEFMSTYSAPERLKPRDALFGGRTNAYKLYHKVGEGETISYLDFTSLYPFIMSTKTYPIGHPEIIFNDFQPIENYYGLIKATVYPPRKLLHPVLPYRCAGKLMFPLCRTCAHAENQTSRCNHTDDERALSGCWVSVELLKAIEKGYVVVKVDEVWHFPERSDKLFSEYVKTFLRLKQQASGYPSNVTTDSEKETYIRKYYEREGIQLDPSQITHNPAQRAIIKLILNAIWGRFAMQSQHSVTQLVRDPEEFTTIVFGKTDALKYFTFISDDVALVQFHPTEDSHRIIRDINVFVAAYTTSWARLELYKLMDKLGDRLLYSDTDSVIFVSKAGDWMPPLGDYLGDLTDEIGDGDYITEFCSSGPKSYGYRTASGKVCMKAKGITLNAKNSQTIRLDTLIGLVDGYVTSGDDSRYILAQADNIVRNKKHLTLHNKSVVKKFKVVYNKRRLLPDYTTLPYGF</sequence>
<proteinExistence type="predicted"/>
<organism evidence="1 2">
    <name type="scientific">Danio rerio</name>
    <name type="common">Zebrafish</name>
    <name type="synonym">Brachydanio rerio</name>
    <dbReference type="NCBI Taxonomy" id="7955"/>
    <lineage>
        <taxon>Eukaryota</taxon>
        <taxon>Metazoa</taxon>
        <taxon>Chordata</taxon>
        <taxon>Craniata</taxon>
        <taxon>Vertebrata</taxon>
        <taxon>Euteleostomi</taxon>
        <taxon>Actinopterygii</taxon>
        <taxon>Neopterygii</taxon>
        <taxon>Teleostei</taxon>
        <taxon>Ostariophysi</taxon>
        <taxon>Cypriniformes</taxon>
        <taxon>Danionidae</taxon>
        <taxon>Danioninae</taxon>
        <taxon>Danio</taxon>
    </lineage>
</organism>
<gene>
    <name evidence="2" type="primary">LOC141380594</name>
</gene>
<accession>A0AC58IN51</accession>
<name>A0AC58IN51_DANRE</name>
<dbReference type="Proteomes" id="UP000000437">
    <property type="component" value="Chromosome 23"/>
</dbReference>
<keyword evidence="1" id="KW-1185">Reference proteome</keyword>
<evidence type="ECO:0000313" key="1">
    <source>
        <dbReference type="Proteomes" id="UP000000437"/>
    </source>
</evidence>
<reference evidence="2" key="1">
    <citation type="submission" date="2025-08" db="UniProtKB">
        <authorList>
            <consortium name="RefSeq"/>
        </authorList>
    </citation>
    <scope>IDENTIFICATION</scope>
    <source>
        <strain evidence="2">Tuebingen</strain>
        <tissue evidence="2">Fibroblasts and whole tissue</tissue>
    </source>
</reference>